<gene>
    <name evidence="1" type="ORF">SFRICE_020204</name>
</gene>
<reference evidence="1" key="1">
    <citation type="submission" date="2016-07" db="EMBL/GenBank/DDBJ databases">
        <authorList>
            <person name="Bretaudeau A."/>
        </authorList>
    </citation>
    <scope>NUCLEOTIDE SEQUENCE</scope>
    <source>
        <strain evidence="1">Rice</strain>
        <tissue evidence="1">Whole body</tissue>
    </source>
</reference>
<dbReference type="EMBL" id="ODYU01010878">
    <property type="protein sequence ID" value="SOQ56258.1"/>
    <property type="molecule type" value="Genomic_DNA"/>
</dbReference>
<organism evidence="1">
    <name type="scientific">Spodoptera frugiperda</name>
    <name type="common">Fall armyworm</name>
    <dbReference type="NCBI Taxonomy" id="7108"/>
    <lineage>
        <taxon>Eukaryota</taxon>
        <taxon>Metazoa</taxon>
        <taxon>Ecdysozoa</taxon>
        <taxon>Arthropoda</taxon>
        <taxon>Hexapoda</taxon>
        <taxon>Insecta</taxon>
        <taxon>Pterygota</taxon>
        <taxon>Neoptera</taxon>
        <taxon>Endopterygota</taxon>
        <taxon>Lepidoptera</taxon>
        <taxon>Glossata</taxon>
        <taxon>Ditrysia</taxon>
        <taxon>Noctuoidea</taxon>
        <taxon>Noctuidae</taxon>
        <taxon>Amphipyrinae</taxon>
        <taxon>Spodoptera</taxon>
    </lineage>
</organism>
<evidence type="ECO:0000313" key="1">
    <source>
        <dbReference type="EMBL" id="SOQ56258.1"/>
    </source>
</evidence>
<dbReference type="InterPro" id="IPR006631">
    <property type="entry name" value="DM4_12"/>
</dbReference>
<dbReference type="Pfam" id="PF07841">
    <property type="entry name" value="DM4_12"/>
    <property type="match status" value="1"/>
</dbReference>
<accession>A0A2H1WT81</accession>
<sequence length="253" mass="29445">MESNRRRPWTPETPESLQVRNWRIRDWEVIESNWASGNPTQITKHLARVVSRLFSVRLWYDSSRAGPFVPNVICEETVAKKRQRRYLLFPPSTQWGVFATVSIPLHPESYVSVAWFFEANYYNVANATYFEPLLGDIETISRKRDERSIQAPVKVITRSSIYTLIESMLEKNGYPGRECLLKLICENAHTHFLHNGLMGDLIYLVLTPSASMSEDDIDDSFYEAEYYGLDKKCRKYTRNCPAKLLEQISLYAE</sequence>
<protein>
    <submittedName>
        <fullName evidence="1">SFRICE_020204</fullName>
    </submittedName>
</protein>
<dbReference type="PANTHER" id="PTHR21398:SF22">
    <property type="entry name" value="IP12060P-RELATED"/>
    <property type="match status" value="1"/>
</dbReference>
<dbReference type="SMART" id="SM00718">
    <property type="entry name" value="DM4_12"/>
    <property type="match status" value="1"/>
</dbReference>
<name>A0A2H1WT81_SPOFR</name>
<dbReference type="PANTHER" id="PTHR21398">
    <property type="entry name" value="AGAP007094-PA"/>
    <property type="match status" value="1"/>
</dbReference>
<proteinExistence type="predicted"/>
<dbReference type="AlphaFoldDB" id="A0A2H1WT81"/>